<comment type="caution">
    <text evidence="3">The sequence shown here is derived from an EMBL/GenBank/DDBJ whole genome shotgun (WGS) entry which is preliminary data.</text>
</comment>
<dbReference type="AlphaFoldDB" id="A0A9Q0K188"/>
<keyword evidence="4" id="KW-1185">Reference proteome</keyword>
<feature type="domain" description="AIR9-like A9" evidence="2">
    <location>
        <begin position="337"/>
        <end position="414"/>
    </location>
</feature>
<feature type="domain" description="DUF7046" evidence="1">
    <location>
        <begin position="454"/>
        <end position="544"/>
    </location>
</feature>
<dbReference type="Gene3D" id="2.60.40.2700">
    <property type="match status" value="1"/>
</dbReference>
<dbReference type="EMBL" id="JAMYWD010000010">
    <property type="protein sequence ID" value="KAJ4958205.1"/>
    <property type="molecule type" value="Genomic_DNA"/>
</dbReference>
<evidence type="ECO:0000313" key="3">
    <source>
        <dbReference type="EMBL" id="KAJ4958205.1"/>
    </source>
</evidence>
<sequence length="545" mass="61570">MYSSRLPAAAYHVSSSNSNMCLNGDDGVRTPSSDSSSRHIAERNFISRNLRRDDNVNYSPEQEAMELNLRLRAQKEEILLLREQISGACIKELQLLNEKYVLERKFSDLRVALDEKQKDAVTSSLAELSRRKGDIEENLRLAYDMKVVEDERYIFTSSMLGLLAEYGIRPHMINASAICNSAKRLYEELQWKIRMSHANFMDINSKLVYQAGDGFSNKDYQSTSLLKGQLQTTTVPIGPSNFYIHERHLEPTSNMTRSLWNPDPMDMKGIAANVEIHHRDNIRGVEGPSLPSNLVDNFVKENENNASNDTNFHFPTLHEEHASSASEEGILPGIEGFQIIGDAKPGNTLQGCGYPVHGTSLCMFQWVRHLQNGTRQYIEGATNPEYVVTADDVDKLIAVECIPMDEKNRQGDLVKLFANDQKKITCDPAMQEEIEKHISAGRATFNVLLLIDSSDIWERTTFILKRSSYQVKINSMEVVVIEENYSDDLSIKIPFGLSSQFVLTCSDGTSHPFSTNNDVRLRDTLVLTTRIFQSKALDDKRKGKG</sequence>
<organism evidence="3 4">
    <name type="scientific">Protea cynaroides</name>
    <dbReference type="NCBI Taxonomy" id="273540"/>
    <lineage>
        <taxon>Eukaryota</taxon>
        <taxon>Viridiplantae</taxon>
        <taxon>Streptophyta</taxon>
        <taxon>Embryophyta</taxon>
        <taxon>Tracheophyta</taxon>
        <taxon>Spermatophyta</taxon>
        <taxon>Magnoliopsida</taxon>
        <taxon>Proteales</taxon>
        <taxon>Proteaceae</taxon>
        <taxon>Protea</taxon>
    </lineage>
</organism>
<dbReference type="InterPro" id="IPR056284">
    <property type="entry name" value="AIR9-like_A9"/>
</dbReference>
<accession>A0A9Q0K188</accession>
<proteinExistence type="predicted"/>
<evidence type="ECO:0000259" key="2">
    <source>
        <dbReference type="Pfam" id="PF23197"/>
    </source>
</evidence>
<dbReference type="GO" id="GO:0005886">
    <property type="term" value="C:plasma membrane"/>
    <property type="evidence" value="ECO:0007669"/>
    <property type="project" value="TreeGrafter"/>
</dbReference>
<gene>
    <name evidence="3" type="ORF">NE237_025316</name>
</gene>
<protein>
    <submittedName>
        <fullName evidence="3">Uncharacterized protein</fullName>
    </submittedName>
</protein>
<evidence type="ECO:0000313" key="4">
    <source>
        <dbReference type="Proteomes" id="UP001141806"/>
    </source>
</evidence>
<dbReference type="InterPro" id="IPR055474">
    <property type="entry name" value="DUF7046"/>
</dbReference>
<dbReference type="Pfam" id="PF23197">
    <property type="entry name" value="IG_AIR9"/>
    <property type="match status" value="1"/>
</dbReference>
<dbReference type="OrthoDB" id="1890867at2759"/>
<dbReference type="PANTHER" id="PTHR31149">
    <property type="entry name" value="EXPRESSED PROTEIN"/>
    <property type="match status" value="1"/>
</dbReference>
<dbReference type="PANTHER" id="PTHR31149:SF7">
    <property type="entry name" value="EXPRESSED PROTEIN"/>
    <property type="match status" value="1"/>
</dbReference>
<reference evidence="3" key="1">
    <citation type="journal article" date="2023" name="Plant J.">
        <title>The genome of the king protea, Protea cynaroides.</title>
        <authorList>
            <person name="Chang J."/>
            <person name="Duong T.A."/>
            <person name="Schoeman C."/>
            <person name="Ma X."/>
            <person name="Roodt D."/>
            <person name="Barker N."/>
            <person name="Li Z."/>
            <person name="Van de Peer Y."/>
            <person name="Mizrachi E."/>
        </authorList>
    </citation>
    <scope>NUCLEOTIDE SEQUENCE</scope>
    <source>
        <tissue evidence="3">Young leaves</tissue>
    </source>
</reference>
<dbReference type="FunFam" id="2.60.40.2700:FF:000001">
    <property type="entry name" value="Transmembrane protein"/>
    <property type="match status" value="1"/>
</dbReference>
<evidence type="ECO:0000259" key="1">
    <source>
        <dbReference type="Pfam" id="PF23080"/>
    </source>
</evidence>
<name>A0A9Q0K188_9MAGN</name>
<dbReference type="Proteomes" id="UP001141806">
    <property type="component" value="Unassembled WGS sequence"/>
</dbReference>
<dbReference type="Pfam" id="PF23080">
    <property type="entry name" value="DUF7046"/>
    <property type="match status" value="1"/>
</dbReference>